<comment type="subunit">
    <text evidence="8 9">Monomer. The ACDS complex is made up of alpha, epsilon, beta, gamma and delta chains with a probable stoichiometry of (alpha(2)epsilon(2))(4)-beta(8)-(gamma(1)delta(1))(8).</text>
</comment>
<dbReference type="EMBL" id="RXIL01000074">
    <property type="protein sequence ID" value="RZN69563.1"/>
    <property type="molecule type" value="Genomic_DNA"/>
</dbReference>
<comment type="function">
    <text evidence="9">Part of a complex that catalyzes the reversible cleavage of acetyl-CoA, allowing autotrophic growth from CO(2). The alpha-epsilon complex generates CO from CO(2), while the beta subunit (this protein) combines the CO with CoA and a methyl group to form acetyl-CoA. The methyl group, which is incorporated into acetyl-CoA, is transferred to the beta subunit by a corrinoid iron-sulfur protein (the gamma-delta complex).</text>
</comment>
<feature type="binding site" evidence="9">
    <location>
        <position position="280"/>
    </location>
    <ligand>
        <name>[Ni-Fe-S] cluster</name>
        <dbReference type="ChEBI" id="CHEBI:60400"/>
    </ligand>
</feature>
<dbReference type="HAMAP" id="MF_01138">
    <property type="entry name" value="CdhC"/>
    <property type="match status" value="1"/>
</dbReference>
<dbReference type="PANTHER" id="PTHR42281:SF1">
    <property type="entry name" value="ACETYL-COA DECARBONYLASE_SYNTHASE COMPLEX SUBUNIT BETA 1"/>
    <property type="match status" value="1"/>
</dbReference>
<dbReference type="InterPro" id="IPR004461">
    <property type="entry name" value="CO_DH/Ac-CoA_synth_bsu"/>
</dbReference>
<dbReference type="Gene3D" id="3.40.1470.10">
    <property type="entry name" value="Bifunctional carbon monoxide dehydrogenase/acetyl-coa synthase(codh/acs), Chain M, domain 5"/>
    <property type="match status" value="1"/>
</dbReference>
<dbReference type="GO" id="GO:0005506">
    <property type="term" value="F:iron ion binding"/>
    <property type="evidence" value="ECO:0007669"/>
    <property type="project" value="UniProtKB-UniRule"/>
</dbReference>
<dbReference type="InterPro" id="IPR023432">
    <property type="entry name" value="CO_DH/Ac-CoA_synth_bsu_arc"/>
</dbReference>
<keyword evidence="2 9" id="KW-0533">Nickel</keyword>
<dbReference type="InterPro" id="IPR011254">
    <property type="entry name" value="Prismane-like_sf"/>
</dbReference>
<feature type="binding site" evidence="9">
    <location>
        <position position="282"/>
    </location>
    <ligand>
        <name>[Ni-Fe-S] cluster</name>
        <dbReference type="ChEBI" id="CHEBI:60400"/>
    </ligand>
</feature>
<keyword evidence="3 9" id="KW-0808">Transferase</keyword>
<evidence type="ECO:0000256" key="4">
    <source>
        <dbReference type="ARBA" id="ARBA00022723"/>
    </source>
</evidence>
<evidence type="ECO:0000256" key="6">
    <source>
        <dbReference type="ARBA" id="ARBA00023014"/>
    </source>
</evidence>
<accession>A0A520KWQ1</accession>
<dbReference type="Pfam" id="PF03598">
    <property type="entry name" value="CdhC"/>
    <property type="match status" value="1"/>
</dbReference>
<dbReference type="Proteomes" id="UP000320766">
    <property type="component" value="Unassembled WGS sequence"/>
</dbReference>
<dbReference type="SUPFAM" id="SSF56821">
    <property type="entry name" value="Prismane protein-like"/>
    <property type="match status" value="1"/>
</dbReference>
<keyword evidence="5 9" id="KW-0408">Iron</keyword>
<evidence type="ECO:0000313" key="12">
    <source>
        <dbReference type="Proteomes" id="UP000320766"/>
    </source>
</evidence>
<evidence type="ECO:0000313" key="11">
    <source>
        <dbReference type="EMBL" id="RZN69563.1"/>
    </source>
</evidence>
<dbReference type="NCBIfam" id="NF003379">
    <property type="entry name" value="PRK04456.1"/>
    <property type="match status" value="1"/>
</dbReference>
<dbReference type="PANTHER" id="PTHR42281">
    <property type="match status" value="1"/>
</dbReference>
<dbReference type="InterPro" id="IPR045822">
    <property type="entry name" value="ACS_CODH_B_C"/>
</dbReference>
<proteinExistence type="inferred from homology"/>
<dbReference type="GO" id="GO:0016151">
    <property type="term" value="F:nickel cation binding"/>
    <property type="evidence" value="ECO:0007669"/>
    <property type="project" value="UniProtKB-UniRule"/>
</dbReference>
<comment type="similarity">
    <text evidence="1 9">Belongs to the CdhC family.</text>
</comment>
<gene>
    <name evidence="9 11" type="primary">cdhC</name>
    <name evidence="11" type="ORF">EF807_04405</name>
</gene>
<evidence type="ECO:0000256" key="7">
    <source>
        <dbReference type="ARBA" id="ARBA00023315"/>
    </source>
</evidence>
<evidence type="ECO:0000256" key="3">
    <source>
        <dbReference type="ARBA" id="ARBA00022679"/>
    </source>
</evidence>
<dbReference type="EC" id="2.3.1.169" evidence="9"/>
<feature type="domain" description="CO dehydrogenase/acetyl-CoA synthase complex beta subunit C-terminal" evidence="10">
    <location>
        <begin position="170"/>
        <end position="398"/>
    </location>
</feature>
<protein>
    <recommendedName>
        <fullName evidence="9">Acetyl-CoA decarbonylase/synthase complex subunit beta</fullName>
        <shortName evidence="9">ACDS complex subunit beta</shortName>
        <ecNumber evidence="9">2.3.1.169</ecNumber>
    </recommendedName>
    <alternativeName>
        <fullName evidence="9">ACDS complex acyltransferase</fullName>
    </alternativeName>
</protein>
<dbReference type="Pfam" id="PF19436">
    <property type="entry name" value="ACS_CODH_B_C"/>
    <property type="match status" value="1"/>
</dbReference>
<dbReference type="Gene3D" id="3.30.1650.10">
    <property type="entry name" value="Bifunctional carbon monoxide dehydrogenase/acetyl-coa synthase(codh/acs), Chain M, domain 3"/>
    <property type="match status" value="1"/>
</dbReference>
<evidence type="ECO:0000256" key="8">
    <source>
        <dbReference type="ARBA" id="ARBA00025865"/>
    </source>
</evidence>
<dbReference type="GO" id="GO:0006084">
    <property type="term" value="P:acetyl-CoA metabolic process"/>
    <property type="evidence" value="ECO:0007669"/>
    <property type="project" value="InterPro"/>
</dbReference>
<dbReference type="GO" id="GO:0051536">
    <property type="term" value="F:iron-sulfur cluster binding"/>
    <property type="evidence" value="ECO:0007669"/>
    <property type="project" value="UniProtKB-KW"/>
</dbReference>
<evidence type="ECO:0000256" key="5">
    <source>
        <dbReference type="ARBA" id="ARBA00023004"/>
    </source>
</evidence>
<keyword evidence="7 9" id="KW-0012">Acyltransferase</keyword>
<comment type="caution">
    <text evidence="11">The sequence shown here is derived from an EMBL/GenBank/DDBJ whole genome shotgun (WGS) entry which is preliminary data.</text>
</comment>
<comment type="cofactor">
    <cofactor evidence="9">
        <name>[Ni-Fe-S] cluster</name>
        <dbReference type="ChEBI" id="CHEBI:60400"/>
    </cofactor>
    <text evidence="9">Binds 1 [Ni-Fe-S] cluster.</text>
</comment>
<reference evidence="11 12" key="1">
    <citation type="journal article" date="2019" name="Nat. Microbiol.">
        <title>Wide diversity of methane and short-chain alkane metabolisms in uncultured archaea.</title>
        <authorList>
            <person name="Borrel G."/>
            <person name="Adam P.S."/>
            <person name="McKay L.J."/>
            <person name="Chen L.X."/>
            <person name="Sierra-Garcia I.N."/>
            <person name="Sieber C.M."/>
            <person name="Letourneur Q."/>
            <person name="Ghozlane A."/>
            <person name="Andersen G.L."/>
            <person name="Li W.J."/>
            <person name="Hallam S.J."/>
            <person name="Muyzer G."/>
            <person name="de Oliveira V.M."/>
            <person name="Inskeep W.P."/>
            <person name="Banfield J.F."/>
            <person name="Gribaldo S."/>
        </authorList>
    </citation>
    <scope>NUCLEOTIDE SEQUENCE [LARGE SCALE GENOMIC DNA]</scope>
    <source>
        <strain evidence="11">NM1b</strain>
    </source>
</reference>
<dbReference type="InterPro" id="IPR038571">
    <property type="entry name" value="CO_DH/Ac-CoA_synth_bsu_3_sf"/>
</dbReference>
<evidence type="ECO:0000256" key="9">
    <source>
        <dbReference type="HAMAP-Rule" id="MF_01138"/>
    </source>
</evidence>
<feature type="binding site" evidence="9">
    <location>
        <position position="194"/>
    </location>
    <ligand>
        <name>[Ni-Fe-S] cluster</name>
        <dbReference type="ChEBI" id="CHEBI:60400"/>
    </ligand>
</feature>
<dbReference type="GO" id="GO:0043885">
    <property type="term" value="F:anaerobic carbon-monoxide dehydrogenase activity"/>
    <property type="evidence" value="ECO:0007669"/>
    <property type="project" value="InterPro"/>
</dbReference>
<sequence length="469" mass="52333">MAEEFPFDISPMYEGERIRGKDFYVELGGPKNDGYELMQATPMDEVEDGKFTLIGPDIPEIEEGSKMAFAQIYKIAGELVEEELEGVMERRVHDFQNYIQGFMHLNQRYDIWCRLSKDDVKKGVNSLKMIADATMMLFHNELPFIEKIEVIFVTDEAKIKEGMPEALEVYKKRDARTKGLHDEDVDTFYGCTLCQAFAPTNVCVVTPDRISLCGAISWADGRAAAKVDPEGPNFAIAKGDCIDPISGEYTGVNECAVDKSGGEYTRIKLHSFFEYPHTSCGCFEVIGFYIPEVDGIGWVDRDFPGTAPNGLTFANMAGQAGGGKQILGFLGVGVSYFSSPKFIQADGGWKRTVWMPSTLKKRVEEYIPEELKEKIAGEEVKDLDSLKKFLLNAEHPVVDGMARDVDGKQLTEGWKLKKVTGKIKDDVVAYIEETGGDIDLDEVADKLVLSEKQFMQVVNVLTDEGILEM</sequence>
<name>A0A520KWQ1_9EURY</name>
<dbReference type="AlphaFoldDB" id="A0A520KWQ1"/>
<evidence type="ECO:0000259" key="10">
    <source>
        <dbReference type="Pfam" id="PF19436"/>
    </source>
</evidence>
<evidence type="ECO:0000256" key="2">
    <source>
        <dbReference type="ARBA" id="ARBA00022596"/>
    </source>
</evidence>
<dbReference type="NCBIfam" id="TIGR00316">
    <property type="entry name" value="cdhC"/>
    <property type="match status" value="1"/>
</dbReference>
<comment type="catalytic activity">
    <reaction evidence="9">
        <text>Co(I)-[corrinoid Fe-S protein] + acetyl-CoA + H(+) = methyl-Co(III)-[corrinoid Fe-S protein] + CO + CoA</text>
        <dbReference type="Rhea" id="RHEA:45212"/>
        <dbReference type="Rhea" id="RHEA-COMP:11110"/>
        <dbReference type="Rhea" id="RHEA-COMP:11111"/>
        <dbReference type="ChEBI" id="CHEBI:15378"/>
        <dbReference type="ChEBI" id="CHEBI:17245"/>
        <dbReference type="ChEBI" id="CHEBI:57287"/>
        <dbReference type="ChEBI" id="CHEBI:57288"/>
        <dbReference type="ChEBI" id="CHEBI:85033"/>
        <dbReference type="ChEBI" id="CHEBI:85035"/>
        <dbReference type="EC" id="2.3.1.169"/>
    </reaction>
</comment>
<feature type="binding site" evidence="9">
    <location>
        <position position="191"/>
    </location>
    <ligand>
        <name>[Ni-Fe-S] cluster</name>
        <dbReference type="ChEBI" id="CHEBI:60400"/>
    </ligand>
</feature>
<keyword evidence="4 9" id="KW-0479">Metal-binding</keyword>
<keyword evidence="6 9" id="KW-0411">Iron-sulfur</keyword>
<dbReference type="GO" id="GO:0043884">
    <property type="term" value="F:CO-methylating acetyl-CoA synthase activity"/>
    <property type="evidence" value="ECO:0007669"/>
    <property type="project" value="UniProtKB-EC"/>
</dbReference>
<evidence type="ECO:0000256" key="1">
    <source>
        <dbReference type="ARBA" id="ARBA00006862"/>
    </source>
</evidence>
<dbReference type="Gene3D" id="3.40.970.20">
    <property type="entry name" value="Carbon monoxide dehydrogenase alpha subunit. Chain D, domain 4"/>
    <property type="match status" value="1"/>
</dbReference>
<organism evidence="11 12">
    <name type="scientific">Candidatus Methanolliviera hydrocarbonicum</name>
    <dbReference type="NCBI Taxonomy" id="2491085"/>
    <lineage>
        <taxon>Archaea</taxon>
        <taxon>Methanobacteriati</taxon>
        <taxon>Methanobacteriota</taxon>
        <taxon>Candidatus Methanoliparia</taxon>
        <taxon>Candidatus Methanoliparales</taxon>
        <taxon>Candidatus Methanollivieraceae</taxon>
        <taxon>Candidatus Methanolliviera</taxon>
    </lineage>
</organism>
<dbReference type="GO" id="GO:0016407">
    <property type="term" value="F:acetyltransferase activity"/>
    <property type="evidence" value="ECO:0007669"/>
    <property type="project" value="UniProtKB-UniRule"/>
</dbReference>